<dbReference type="AlphaFoldDB" id="A0A8J5RCB2"/>
<keyword evidence="2" id="KW-1185">Reference proteome</keyword>
<dbReference type="EMBL" id="JAAALK010001295">
    <property type="protein sequence ID" value="KAG8043049.1"/>
    <property type="molecule type" value="Genomic_DNA"/>
</dbReference>
<dbReference type="InterPro" id="IPR008586">
    <property type="entry name" value="DUF868_pln"/>
</dbReference>
<name>A0A8J5RCB2_ZIZPA</name>
<gene>
    <name evidence="1" type="ORF">GUJ93_ZPchr0301g2762</name>
</gene>
<dbReference type="OrthoDB" id="678233at2759"/>
<accession>A0A8J5RCB2</accession>
<proteinExistence type="predicted"/>
<dbReference type="Pfam" id="PF05910">
    <property type="entry name" value="DUF868"/>
    <property type="match status" value="1"/>
</dbReference>
<reference evidence="1" key="1">
    <citation type="journal article" date="2021" name="bioRxiv">
        <title>Whole Genome Assembly and Annotation of Northern Wild Rice, Zizania palustris L., Supports a Whole Genome Duplication in the Zizania Genus.</title>
        <authorList>
            <person name="Haas M."/>
            <person name="Kono T."/>
            <person name="Macchietto M."/>
            <person name="Millas R."/>
            <person name="McGilp L."/>
            <person name="Shao M."/>
            <person name="Duquette J."/>
            <person name="Hirsch C.N."/>
            <person name="Kimball J."/>
        </authorList>
    </citation>
    <scope>NUCLEOTIDE SEQUENCE</scope>
    <source>
        <tissue evidence="1">Fresh leaf tissue</tissue>
    </source>
</reference>
<evidence type="ECO:0000313" key="1">
    <source>
        <dbReference type="EMBL" id="KAG8043049.1"/>
    </source>
</evidence>
<organism evidence="1 2">
    <name type="scientific">Zizania palustris</name>
    <name type="common">Northern wild rice</name>
    <dbReference type="NCBI Taxonomy" id="103762"/>
    <lineage>
        <taxon>Eukaryota</taxon>
        <taxon>Viridiplantae</taxon>
        <taxon>Streptophyta</taxon>
        <taxon>Embryophyta</taxon>
        <taxon>Tracheophyta</taxon>
        <taxon>Spermatophyta</taxon>
        <taxon>Magnoliopsida</taxon>
        <taxon>Liliopsida</taxon>
        <taxon>Poales</taxon>
        <taxon>Poaceae</taxon>
        <taxon>BOP clade</taxon>
        <taxon>Oryzoideae</taxon>
        <taxon>Oryzeae</taxon>
        <taxon>Zizaniinae</taxon>
        <taxon>Zizania</taxon>
    </lineage>
</organism>
<evidence type="ECO:0000313" key="2">
    <source>
        <dbReference type="Proteomes" id="UP000729402"/>
    </source>
</evidence>
<protein>
    <submittedName>
        <fullName evidence="1">Uncharacterized protein</fullName>
    </submittedName>
</protein>
<sequence>MAGGVGFRGNSVAVLADGEVFDVMWDVHDWWFGRGSGGAGVQFMVRARAERDGRLWNADQPAARGQPPGGFFLHVQCYRR</sequence>
<comment type="caution">
    <text evidence="1">The sequence shown here is derived from an EMBL/GenBank/DDBJ whole genome shotgun (WGS) entry which is preliminary data.</text>
</comment>
<dbReference type="Proteomes" id="UP000729402">
    <property type="component" value="Unassembled WGS sequence"/>
</dbReference>
<reference evidence="1" key="2">
    <citation type="submission" date="2021-02" db="EMBL/GenBank/DDBJ databases">
        <authorList>
            <person name="Kimball J.A."/>
            <person name="Haas M.W."/>
            <person name="Macchietto M."/>
            <person name="Kono T."/>
            <person name="Duquette J."/>
            <person name="Shao M."/>
        </authorList>
    </citation>
    <scope>NUCLEOTIDE SEQUENCE</scope>
    <source>
        <tissue evidence="1">Fresh leaf tissue</tissue>
    </source>
</reference>